<dbReference type="EMBL" id="LT607411">
    <property type="protein sequence ID" value="SCE79974.1"/>
    <property type="molecule type" value="Genomic_DNA"/>
</dbReference>
<sequence>MADLHAHRPADVDRFLAELDHPFKPEVVALRAIITGVDGRITEQIKWKAPSFSRGDYIATFNLRDRKRVHLVFHNPHLATIDSPLLEGAWPDRRMAYFADLADVEAKRAELERVVTEIIRRNDAT</sequence>
<dbReference type="SUPFAM" id="SSF159888">
    <property type="entry name" value="YdhG-like"/>
    <property type="match status" value="1"/>
</dbReference>
<dbReference type="RefSeq" id="WP_089005344.1">
    <property type="nucleotide sequence ID" value="NZ_LT607411.1"/>
</dbReference>
<name>A0A1C4V7I1_MICVI</name>
<organism evidence="2 3">
    <name type="scientific">Micromonospora viridifaciens</name>
    <dbReference type="NCBI Taxonomy" id="1881"/>
    <lineage>
        <taxon>Bacteria</taxon>
        <taxon>Bacillati</taxon>
        <taxon>Actinomycetota</taxon>
        <taxon>Actinomycetes</taxon>
        <taxon>Micromonosporales</taxon>
        <taxon>Micromonosporaceae</taxon>
        <taxon>Micromonospora</taxon>
    </lineage>
</organism>
<evidence type="ECO:0000313" key="2">
    <source>
        <dbReference type="EMBL" id="SCE79974.1"/>
    </source>
</evidence>
<dbReference type="InterPro" id="IPR014922">
    <property type="entry name" value="YdhG-like"/>
</dbReference>
<dbReference type="Proteomes" id="UP000198242">
    <property type="component" value="Chromosome I"/>
</dbReference>
<dbReference type="Pfam" id="PF08818">
    <property type="entry name" value="DUF1801"/>
    <property type="match status" value="1"/>
</dbReference>
<reference evidence="3" key="1">
    <citation type="submission" date="2016-06" db="EMBL/GenBank/DDBJ databases">
        <authorList>
            <person name="Varghese N."/>
            <person name="Submissions Spin"/>
        </authorList>
    </citation>
    <scope>NUCLEOTIDE SEQUENCE [LARGE SCALE GENOMIC DNA]</scope>
    <source>
        <strain evidence="3">DSM 43909</strain>
    </source>
</reference>
<feature type="domain" description="YdhG-like" evidence="1">
    <location>
        <begin position="24"/>
        <end position="118"/>
    </location>
</feature>
<dbReference type="AlphaFoldDB" id="A0A1C4V7I1"/>
<accession>A0A1C4V7I1</accession>
<evidence type="ECO:0000313" key="3">
    <source>
        <dbReference type="Proteomes" id="UP000198242"/>
    </source>
</evidence>
<proteinExistence type="predicted"/>
<evidence type="ECO:0000259" key="1">
    <source>
        <dbReference type="Pfam" id="PF08818"/>
    </source>
</evidence>
<gene>
    <name evidence="2" type="ORF">GA0074695_1217</name>
</gene>
<protein>
    <recommendedName>
        <fullName evidence="1">YdhG-like domain-containing protein</fullName>
    </recommendedName>
</protein>
<dbReference type="OrthoDB" id="9811812at2"/>
<keyword evidence="3" id="KW-1185">Reference proteome</keyword>